<protein>
    <submittedName>
        <fullName evidence="11">Lipid A export ATP-binding/permease protein MsbA</fullName>
        <ecNumber evidence="11">3.6.3.-</ecNumber>
    </submittedName>
</protein>
<dbReference type="Gene3D" id="3.40.50.300">
    <property type="entry name" value="P-loop containing nucleotide triphosphate hydrolases"/>
    <property type="match status" value="1"/>
</dbReference>
<name>U5MPT1_CLOSA</name>
<evidence type="ECO:0000313" key="11">
    <source>
        <dbReference type="EMBL" id="AGX42819.1"/>
    </source>
</evidence>
<dbReference type="RefSeq" id="WP_022745566.1">
    <property type="nucleotide sequence ID" value="NC_022571.1"/>
</dbReference>
<sequence length="589" mass="65744">MIKVVKDIMELSGEYKKYIKKGIIVSFINGIFSSVPLLSVYYFFCAFEKNDFKSLDMSTVWNSILIFLVGVIGGIITKYLSYHYEGYCGCYMAAKERISIGDHLRRVPMSFFKENSLGDIAVSITSDLQHIETNAPTLLDLIINGLVSSIISTIFLMIFNIKIGIIFLIVFIIALLLIRVIENKGDFEIANQKKAQSIATNSTIEYIRGITIYKMYRMMGQNTAKLKKEYDEYSDACEKSEYKLIPLGGLLYAILKAARAVVILAASLMALNGELSLSIAAMMIVASFSIFTPIESISKASGMIRQMETVIDRVKAIKNFERIDADGKDIKLHKFDIEINNASFAYENQDNSDEKNITINNVSFKVKENSMTAIVGPSGCGKTTMTRLIARFYDVLKGEVKVGGVDVKKLTCDSLLENVSMVFQNVYLFNDTIMNNIKFGNPNATEEEVKEAVRKARCDVFIENLPDGYNTVVGEGGAALSGGEKQRISIARAILKNAPIVLLDEATANIDPENEVYIQEAISQLVENKTLIVIAHRLNTIKDADQIVVMNEGQISDIGTHEELLKRGGIYEVFWNIRQNANVWQVKNS</sequence>
<dbReference type="PATRIC" id="fig|1345695.10.peg.3966"/>
<dbReference type="GO" id="GO:0034040">
    <property type="term" value="F:ATPase-coupled lipid transmembrane transporter activity"/>
    <property type="evidence" value="ECO:0007669"/>
    <property type="project" value="TreeGrafter"/>
</dbReference>
<dbReference type="Gene3D" id="1.20.1560.10">
    <property type="entry name" value="ABC transporter type 1, transmembrane domain"/>
    <property type="match status" value="1"/>
</dbReference>
<evidence type="ECO:0000256" key="4">
    <source>
        <dbReference type="ARBA" id="ARBA00022741"/>
    </source>
</evidence>
<dbReference type="InterPro" id="IPR039421">
    <property type="entry name" value="Type_1_exporter"/>
</dbReference>
<feature type="domain" description="ABC transmembrane type-1" evidence="10">
    <location>
        <begin position="22"/>
        <end position="306"/>
    </location>
</feature>
<feature type="transmembrane region" description="Helical" evidence="8">
    <location>
        <begin position="64"/>
        <end position="82"/>
    </location>
</feature>
<keyword evidence="6 8" id="KW-1133">Transmembrane helix</keyword>
<dbReference type="PROSITE" id="PS50893">
    <property type="entry name" value="ABC_TRANSPORTER_2"/>
    <property type="match status" value="1"/>
</dbReference>
<keyword evidence="5 11" id="KW-0067">ATP-binding</keyword>
<comment type="subcellular location">
    <subcellularLocation>
        <location evidence="1">Cell membrane</location>
        <topology evidence="1">Multi-pass membrane protein</topology>
    </subcellularLocation>
</comment>
<dbReference type="eggNOG" id="COG1132">
    <property type="taxonomic scope" value="Bacteria"/>
</dbReference>
<dbReference type="PANTHER" id="PTHR24221">
    <property type="entry name" value="ATP-BINDING CASSETTE SUB-FAMILY B"/>
    <property type="match status" value="1"/>
</dbReference>
<dbReference type="Pfam" id="PF00005">
    <property type="entry name" value="ABC_tran"/>
    <property type="match status" value="1"/>
</dbReference>
<evidence type="ECO:0000256" key="6">
    <source>
        <dbReference type="ARBA" id="ARBA00022989"/>
    </source>
</evidence>
<dbReference type="HOGENOM" id="CLU_000604_84_9_9"/>
<evidence type="ECO:0000256" key="8">
    <source>
        <dbReference type="SAM" id="Phobius"/>
    </source>
</evidence>
<evidence type="ECO:0000256" key="5">
    <source>
        <dbReference type="ARBA" id="ARBA00022840"/>
    </source>
</evidence>
<dbReference type="InterPro" id="IPR027417">
    <property type="entry name" value="P-loop_NTPase"/>
</dbReference>
<keyword evidence="7 8" id="KW-0472">Membrane</keyword>
<keyword evidence="2" id="KW-0813">Transport</keyword>
<feature type="transmembrane region" description="Helical" evidence="8">
    <location>
        <begin position="165"/>
        <end position="181"/>
    </location>
</feature>
<dbReference type="InterPro" id="IPR011527">
    <property type="entry name" value="ABC1_TM_dom"/>
</dbReference>
<dbReference type="PROSITE" id="PS50929">
    <property type="entry name" value="ABC_TM1F"/>
    <property type="match status" value="1"/>
</dbReference>
<keyword evidence="4" id="KW-0547">Nucleotide-binding</keyword>
<dbReference type="InterPro" id="IPR036640">
    <property type="entry name" value="ABC1_TM_sf"/>
</dbReference>
<dbReference type="FunFam" id="3.40.50.300:FF:000287">
    <property type="entry name" value="Multidrug ABC transporter ATP-binding protein"/>
    <property type="match status" value="1"/>
</dbReference>
<organism evidence="11 12">
    <name type="scientific">Clostridium saccharobutylicum DSM 13864</name>
    <dbReference type="NCBI Taxonomy" id="1345695"/>
    <lineage>
        <taxon>Bacteria</taxon>
        <taxon>Bacillati</taxon>
        <taxon>Bacillota</taxon>
        <taxon>Clostridia</taxon>
        <taxon>Eubacteriales</taxon>
        <taxon>Clostridiaceae</taxon>
        <taxon>Clostridium</taxon>
    </lineage>
</organism>
<evidence type="ECO:0000256" key="7">
    <source>
        <dbReference type="ARBA" id="ARBA00023136"/>
    </source>
</evidence>
<dbReference type="InterPro" id="IPR017871">
    <property type="entry name" value="ABC_transporter-like_CS"/>
</dbReference>
<keyword evidence="12" id="KW-1185">Reference proteome</keyword>
<gene>
    <name evidence="11" type="primary">msbA3</name>
    <name evidence="11" type="ORF">CLSA_c18260</name>
</gene>
<keyword evidence="11" id="KW-0378">Hydrolase</keyword>
<evidence type="ECO:0000256" key="1">
    <source>
        <dbReference type="ARBA" id="ARBA00004651"/>
    </source>
</evidence>
<dbReference type="GO" id="GO:0016887">
    <property type="term" value="F:ATP hydrolysis activity"/>
    <property type="evidence" value="ECO:0007669"/>
    <property type="project" value="InterPro"/>
</dbReference>
<dbReference type="EMBL" id="CP006721">
    <property type="protein sequence ID" value="AGX42819.1"/>
    <property type="molecule type" value="Genomic_DNA"/>
</dbReference>
<dbReference type="GeneID" id="55474308"/>
<evidence type="ECO:0000256" key="2">
    <source>
        <dbReference type="ARBA" id="ARBA00022448"/>
    </source>
</evidence>
<feature type="transmembrane region" description="Helical" evidence="8">
    <location>
        <begin position="138"/>
        <end position="159"/>
    </location>
</feature>
<dbReference type="InterPro" id="IPR003439">
    <property type="entry name" value="ABC_transporter-like_ATP-bd"/>
</dbReference>
<dbReference type="Pfam" id="PF00664">
    <property type="entry name" value="ABC_membrane"/>
    <property type="match status" value="1"/>
</dbReference>
<dbReference type="InterPro" id="IPR003593">
    <property type="entry name" value="AAA+_ATPase"/>
</dbReference>
<dbReference type="EC" id="3.6.3.-" evidence="11"/>
<evidence type="ECO:0000259" key="10">
    <source>
        <dbReference type="PROSITE" id="PS50929"/>
    </source>
</evidence>
<reference evidence="11 12" key="1">
    <citation type="journal article" date="2013" name="Genome Announc.">
        <title>Complete Genome Sequence of the Solvent Producer Clostridium saccharobutylicum NCP262 (DSM 13864).</title>
        <authorList>
            <person name="Poehlein A."/>
            <person name="Hartwich K."/>
            <person name="Krabben P."/>
            <person name="Ehrenreich A."/>
            <person name="Liebl W."/>
            <person name="Durre P."/>
            <person name="Gottschalk G."/>
            <person name="Daniel R."/>
        </authorList>
    </citation>
    <scope>NUCLEOTIDE SEQUENCE [LARGE SCALE GENOMIC DNA]</scope>
    <source>
        <strain evidence="11">DSM 13864</strain>
    </source>
</reference>
<dbReference type="Proteomes" id="UP000017118">
    <property type="component" value="Chromosome"/>
</dbReference>
<dbReference type="SUPFAM" id="SSF52540">
    <property type="entry name" value="P-loop containing nucleoside triphosphate hydrolases"/>
    <property type="match status" value="1"/>
</dbReference>
<feature type="transmembrane region" description="Helical" evidence="8">
    <location>
        <begin position="21"/>
        <end position="44"/>
    </location>
</feature>
<dbReference type="SUPFAM" id="SSF90123">
    <property type="entry name" value="ABC transporter transmembrane region"/>
    <property type="match status" value="1"/>
</dbReference>
<dbReference type="OrthoDB" id="9762778at2"/>
<dbReference type="KEGG" id="csb:CLSA_c18260"/>
<evidence type="ECO:0000256" key="3">
    <source>
        <dbReference type="ARBA" id="ARBA00022692"/>
    </source>
</evidence>
<dbReference type="GO" id="GO:0005524">
    <property type="term" value="F:ATP binding"/>
    <property type="evidence" value="ECO:0007669"/>
    <property type="project" value="UniProtKB-KW"/>
</dbReference>
<dbReference type="GO" id="GO:0005886">
    <property type="term" value="C:plasma membrane"/>
    <property type="evidence" value="ECO:0007669"/>
    <property type="project" value="UniProtKB-SubCell"/>
</dbReference>
<dbReference type="SMART" id="SM00382">
    <property type="entry name" value="AAA"/>
    <property type="match status" value="1"/>
</dbReference>
<accession>U5MPT1</accession>
<evidence type="ECO:0000259" key="9">
    <source>
        <dbReference type="PROSITE" id="PS50893"/>
    </source>
</evidence>
<dbReference type="PROSITE" id="PS00211">
    <property type="entry name" value="ABC_TRANSPORTER_1"/>
    <property type="match status" value="1"/>
</dbReference>
<dbReference type="GO" id="GO:0140359">
    <property type="term" value="F:ABC-type transporter activity"/>
    <property type="evidence" value="ECO:0007669"/>
    <property type="project" value="InterPro"/>
</dbReference>
<feature type="domain" description="ABC transporter" evidence="9">
    <location>
        <begin position="337"/>
        <end position="577"/>
    </location>
</feature>
<dbReference type="AlphaFoldDB" id="U5MPT1"/>
<evidence type="ECO:0000313" key="12">
    <source>
        <dbReference type="Proteomes" id="UP000017118"/>
    </source>
</evidence>
<proteinExistence type="predicted"/>
<dbReference type="PANTHER" id="PTHR24221:SF397">
    <property type="entry name" value="ABC TRANSPORTER, ATP-BINDING TRANSMEMBRANE PROTEIN"/>
    <property type="match status" value="1"/>
</dbReference>
<keyword evidence="3 8" id="KW-0812">Transmembrane</keyword>